<organism evidence="1 2">
    <name type="scientific">Meloidogyne enterolobii</name>
    <name type="common">Root-knot nematode worm</name>
    <name type="synonym">Meloidogyne mayaguensis</name>
    <dbReference type="NCBI Taxonomy" id="390850"/>
    <lineage>
        <taxon>Eukaryota</taxon>
        <taxon>Metazoa</taxon>
        <taxon>Ecdysozoa</taxon>
        <taxon>Nematoda</taxon>
        <taxon>Chromadorea</taxon>
        <taxon>Rhabditida</taxon>
        <taxon>Tylenchina</taxon>
        <taxon>Tylenchomorpha</taxon>
        <taxon>Tylenchoidea</taxon>
        <taxon>Meloidogynidae</taxon>
        <taxon>Meloidogyninae</taxon>
        <taxon>Meloidogyne</taxon>
    </lineage>
</organism>
<name>A0A6V7U8C4_MELEN</name>
<dbReference type="Proteomes" id="UP000580250">
    <property type="component" value="Unassembled WGS sequence"/>
</dbReference>
<accession>A0A6V7U8C4</accession>
<proteinExistence type="predicted"/>
<dbReference type="AlphaFoldDB" id="A0A6V7U8C4"/>
<dbReference type="EMBL" id="CAJEWN010000043">
    <property type="protein sequence ID" value="CAD2149377.1"/>
    <property type="molecule type" value="Genomic_DNA"/>
</dbReference>
<protein>
    <submittedName>
        <fullName evidence="1">Uncharacterized protein</fullName>
    </submittedName>
</protein>
<comment type="caution">
    <text evidence="1">The sequence shown here is derived from an EMBL/GenBank/DDBJ whole genome shotgun (WGS) entry which is preliminary data.</text>
</comment>
<evidence type="ECO:0000313" key="2">
    <source>
        <dbReference type="Proteomes" id="UP000580250"/>
    </source>
</evidence>
<evidence type="ECO:0000313" key="1">
    <source>
        <dbReference type="EMBL" id="CAD2149377.1"/>
    </source>
</evidence>
<gene>
    <name evidence="1" type="ORF">MENT_LOCUS9675</name>
</gene>
<sequence length="53" mass="6357">MCKFVEQLKNCRLDSFTTMRAIRLCLFVRGEHLRGEESLGFHHLFFQHISFLL</sequence>
<reference evidence="1 2" key="1">
    <citation type="submission" date="2020-08" db="EMBL/GenBank/DDBJ databases">
        <authorList>
            <person name="Koutsovoulos G."/>
            <person name="Danchin GJ E."/>
        </authorList>
    </citation>
    <scope>NUCLEOTIDE SEQUENCE [LARGE SCALE GENOMIC DNA]</scope>
</reference>